<organism evidence="2 3">
    <name type="scientific">Symbiochloris irregularis</name>
    <dbReference type="NCBI Taxonomy" id="706552"/>
    <lineage>
        <taxon>Eukaryota</taxon>
        <taxon>Viridiplantae</taxon>
        <taxon>Chlorophyta</taxon>
        <taxon>core chlorophytes</taxon>
        <taxon>Trebouxiophyceae</taxon>
        <taxon>Trebouxiales</taxon>
        <taxon>Trebouxiaceae</taxon>
        <taxon>Symbiochloris</taxon>
    </lineage>
</organism>
<comment type="caution">
    <text evidence="2">The sequence shown here is derived from an EMBL/GenBank/DDBJ whole genome shotgun (WGS) entry which is preliminary data.</text>
</comment>
<dbReference type="AlphaFoldDB" id="A0AAW1Q2W5"/>
<feature type="region of interest" description="Disordered" evidence="1">
    <location>
        <begin position="102"/>
        <end position="125"/>
    </location>
</feature>
<protein>
    <submittedName>
        <fullName evidence="2">Uncharacterized protein</fullName>
    </submittedName>
</protein>
<reference evidence="2 3" key="1">
    <citation type="journal article" date="2024" name="Nat. Commun.">
        <title>Phylogenomics reveals the evolutionary origins of lichenization in chlorophyte algae.</title>
        <authorList>
            <person name="Puginier C."/>
            <person name="Libourel C."/>
            <person name="Otte J."/>
            <person name="Skaloud P."/>
            <person name="Haon M."/>
            <person name="Grisel S."/>
            <person name="Petersen M."/>
            <person name="Berrin J.G."/>
            <person name="Delaux P.M."/>
            <person name="Dal Grande F."/>
            <person name="Keller J."/>
        </authorList>
    </citation>
    <scope>NUCLEOTIDE SEQUENCE [LARGE SCALE GENOMIC DNA]</scope>
    <source>
        <strain evidence="2 3">SAG 2036</strain>
    </source>
</reference>
<keyword evidence="3" id="KW-1185">Reference proteome</keyword>
<dbReference type="EMBL" id="JALJOQ010000001">
    <property type="protein sequence ID" value="KAK9815152.1"/>
    <property type="molecule type" value="Genomic_DNA"/>
</dbReference>
<evidence type="ECO:0000313" key="3">
    <source>
        <dbReference type="Proteomes" id="UP001465755"/>
    </source>
</evidence>
<name>A0AAW1Q2W5_9CHLO</name>
<proteinExistence type="predicted"/>
<accession>A0AAW1Q2W5</accession>
<evidence type="ECO:0000256" key="1">
    <source>
        <dbReference type="SAM" id="MobiDB-lite"/>
    </source>
</evidence>
<dbReference type="Proteomes" id="UP001465755">
    <property type="component" value="Unassembled WGS sequence"/>
</dbReference>
<gene>
    <name evidence="2" type="ORF">WJX73_008971</name>
</gene>
<evidence type="ECO:0000313" key="2">
    <source>
        <dbReference type="EMBL" id="KAK9815152.1"/>
    </source>
</evidence>
<sequence>MSQEVRKLRQTEALDVVERLLEQIVPSPEDLQRLTLCLSADEYGEVAVERSLGSTDQNSAVQREQWAAGSAKVPIMTASVKERVPSKAPTLPEPSRAYVYGSIEGYEPRTRSDEQPADASMPYEGNVMDELDALF</sequence>